<feature type="active site" description="Charge relay system" evidence="5">
    <location>
        <position position="224"/>
    </location>
</feature>
<organism evidence="9 10">
    <name type="scientific">Sitophilus oryzae</name>
    <name type="common">Rice weevil</name>
    <name type="synonym">Curculio oryzae</name>
    <dbReference type="NCBI Taxonomy" id="7048"/>
    <lineage>
        <taxon>Eukaryota</taxon>
        <taxon>Metazoa</taxon>
        <taxon>Ecdysozoa</taxon>
        <taxon>Arthropoda</taxon>
        <taxon>Hexapoda</taxon>
        <taxon>Insecta</taxon>
        <taxon>Pterygota</taxon>
        <taxon>Neoptera</taxon>
        <taxon>Endopterygota</taxon>
        <taxon>Coleoptera</taxon>
        <taxon>Polyphaga</taxon>
        <taxon>Cucujiformia</taxon>
        <taxon>Curculionidae</taxon>
        <taxon>Dryophthorinae</taxon>
        <taxon>Sitophilus</taxon>
    </lineage>
</organism>
<evidence type="ECO:0000256" key="6">
    <source>
        <dbReference type="PIRSR" id="PIRSR000865-2"/>
    </source>
</evidence>
<dbReference type="GO" id="GO:0004806">
    <property type="term" value="F:triacylglycerol lipase activity"/>
    <property type="evidence" value="ECO:0007669"/>
    <property type="project" value="InterPro"/>
</dbReference>
<keyword evidence="6" id="KW-0479">Metal-binding</keyword>
<dbReference type="GeneID" id="115888553"/>
<dbReference type="Proteomes" id="UP000504635">
    <property type="component" value="Unplaced"/>
</dbReference>
<keyword evidence="9" id="KW-1185">Reference proteome</keyword>
<dbReference type="InterPro" id="IPR002331">
    <property type="entry name" value="Lipase_panc"/>
</dbReference>
<evidence type="ECO:0000313" key="10">
    <source>
        <dbReference type="RefSeq" id="XP_030764164.1"/>
    </source>
</evidence>
<keyword evidence="6" id="KW-0106">Calcium</keyword>
<feature type="active site" description="Nucleophile" evidence="5">
    <location>
        <position position="196"/>
    </location>
</feature>
<dbReference type="InterPro" id="IPR033906">
    <property type="entry name" value="Lipase_N"/>
</dbReference>
<keyword evidence="3" id="KW-0964">Secreted</keyword>
<evidence type="ECO:0000256" key="5">
    <source>
        <dbReference type="PIRSR" id="PIRSR000865-1"/>
    </source>
</evidence>
<dbReference type="GO" id="GO:0005615">
    <property type="term" value="C:extracellular space"/>
    <property type="evidence" value="ECO:0007669"/>
    <property type="project" value="TreeGrafter"/>
</dbReference>
<dbReference type="PRINTS" id="PR00823">
    <property type="entry name" value="PANCLIPASE"/>
</dbReference>
<gene>
    <name evidence="10" type="primary">LOC115888553</name>
</gene>
<dbReference type="InterPro" id="IPR000734">
    <property type="entry name" value="TAG_lipase"/>
</dbReference>
<protein>
    <submittedName>
        <fullName evidence="10">Pancreatic triacylglycerol lipase-like</fullName>
    </submittedName>
</protein>
<dbReference type="PRINTS" id="PR00821">
    <property type="entry name" value="TAGLIPASE"/>
</dbReference>
<dbReference type="InParanoid" id="A0A6J2YLW7"/>
<dbReference type="AlphaFoldDB" id="A0A6J2YLW7"/>
<dbReference type="CDD" id="cd00707">
    <property type="entry name" value="Pancreat_lipase_like"/>
    <property type="match status" value="1"/>
</dbReference>
<dbReference type="InterPro" id="IPR013818">
    <property type="entry name" value="Lipase"/>
</dbReference>
<dbReference type="KEGG" id="soy:115888553"/>
<name>A0A6J2YLW7_SITOR</name>
<evidence type="ECO:0000256" key="7">
    <source>
        <dbReference type="RuleBase" id="RU004262"/>
    </source>
</evidence>
<dbReference type="PANTHER" id="PTHR11610:SF185">
    <property type="entry name" value="LD47264P"/>
    <property type="match status" value="1"/>
</dbReference>
<comment type="subcellular location">
    <subcellularLocation>
        <location evidence="1">Secreted</location>
    </subcellularLocation>
</comment>
<evidence type="ECO:0000313" key="9">
    <source>
        <dbReference type="Proteomes" id="UP000504635"/>
    </source>
</evidence>
<feature type="active site" description="Charge relay system" evidence="5">
    <location>
        <position position="311"/>
    </location>
</feature>
<dbReference type="InterPro" id="IPR029058">
    <property type="entry name" value="AB_hydrolase_fold"/>
</dbReference>
<keyword evidence="4" id="KW-1015">Disulfide bond</keyword>
<sequence length="525" mass="59310">MVVVGNNGSLVVYTLMYVMNQSVIQDDRSYNYYLMQLGKETPAERCYGMYGCFKLDSPWTSEHRPVSLFPSDIREIDPNYFLHTRSNPEKGVHIDVNEYEYVSNSNIDVTKPIYVITHGYMEGGSIHWIQRMVQELLSVEDCNIIIVDWHGGSSPPYTQAVANIRLIGRMTAHLLGDIAQHTERYSLEHVHCIGHSLGAHLCGYVGYTVQDEFNLTLGRITGLDPAEPHFAKTHRPVRLDRSAAQYVDIIHTDATQFITGGLGITESIGHVDYFPNGGNRQPGCEKSVVQFINDQKGSFFNGMKKYLGCNHERSHQLFIETINPKCTFLSVMCTSYQDFLDGNCWGCGKYGERCIQFGHQGMKYYNKYYGPGLTKSLNQYLLTGSKRPYCKGHYRIGVRVSDNEDSKKHGGEIGQLVLTIHNTTDGTGHKSHPVGFIGGYYEPGGSYMRVVATDEVKHLRAIEIEWKYNSSIFNPLTWRLLTTPMIYLTDVVVESLEGQQKITVCPKEKKPLVTGSPQLMIPTYC</sequence>
<dbReference type="InterPro" id="IPR016272">
    <property type="entry name" value="Lipase_LIPH"/>
</dbReference>
<evidence type="ECO:0000256" key="4">
    <source>
        <dbReference type="ARBA" id="ARBA00023157"/>
    </source>
</evidence>
<dbReference type="FunFam" id="3.40.50.1820:FF:000033">
    <property type="entry name" value="Pancreatic triacylglycerol lipase"/>
    <property type="match status" value="1"/>
</dbReference>
<feature type="domain" description="Lipase" evidence="8">
    <location>
        <begin position="44"/>
        <end position="389"/>
    </location>
</feature>
<dbReference type="SUPFAM" id="SSF53474">
    <property type="entry name" value="alpha/beta-Hydrolases"/>
    <property type="match status" value="1"/>
</dbReference>
<dbReference type="GO" id="GO:0016042">
    <property type="term" value="P:lipid catabolic process"/>
    <property type="evidence" value="ECO:0007669"/>
    <property type="project" value="TreeGrafter"/>
</dbReference>
<dbReference type="GO" id="GO:0046872">
    <property type="term" value="F:metal ion binding"/>
    <property type="evidence" value="ECO:0007669"/>
    <property type="project" value="UniProtKB-KW"/>
</dbReference>
<dbReference type="RefSeq" id="XP_030764164.1">
    <property type="nucleotide sequence ID" value="XM_030908304.1"/>
</dbReference>
<dbReference type="FunCoup" id="A0A6J2YLW7">
    <property type="interactions" value="17"/>
</dbReference>
<dbReference type="Gene3D" id="3.40.50.1820">
    <property type="entry name" value="alpha/beta hydrolase"/>
    <property type="match status" value="1"/>
</dbReference>
<evidence type="ECO:0000256" key="3">
    <source>
        <dbReference type="ARBA" id="ARBA00022525"/>
    </source>
</evidence>
<dbReference type="PANTHER" id="PTHR11610">
    <property type="entry name" value="LIPASE"/>
    <property type="match status" value="1"/>
</dbReference>
<dbReference type="OrthoDB" id="199913at2759"/>
<evidence type="ECO:0000259" key="8">
    <source>
        <dbReference type="Pfam" id="PF00151"/>
    </source>
</evidence>
<feature type="binding site" evidence="6">
    <location>
        <position position="238"/>
    </location>
    <ligand>
        <name>Ca(2+)</name>
        <dbReference type="ChEBI" id="CHEBI:29108"/>
    </ligand>
</feature>
<proteinExistence type="inferred from homology"/>
<reference evidence="10" key="1">
    <citation type="submission" date="2025-08" db="UniProtKB">
        <authorList>
            <consortium name="RefSeq"/>
        </authorList>
    </citation>
    <scope>IDENTIFICATION</scope>
    <source>
        <tissue evidence="10">Gonads</tissue>
    </source>
</reference>
<comment type="similarity">
    <text evidence="2 7">Belongs to the AB hydrolase superfamily. Lipase family.</text>
</comment>
<evidence type="ECO:0000256" key="2">
    <source>
        <dbReference type="ARBA" id="ARBA00010701"/>
    </source>
</evidence>
<dbReference type="PIRSF" id="PIRSF000865">
    <property type="entry name" value="Lipoprotein_lipase_LIPH"/>
    <property type="match status" value="1"/>
</dbReference>
<dbReference type="Pfam" id="PF00151">
    <property type="entry name" value="Lipase"/>
    <property type="match status" value="1"/>
</dbReference>
<accession>A0A6J2YLW7</accession>
<feature type="binding site" evidence="6">
    <location>
        <position position="240"/>
    </location>
    <ligand>
        <name>Ca(2+)</name>
        <dbReference type="ChEBI" id="CHEBI:29108"/>
    </ligand>
</feature>
<evidence type="ECO:0000256" key="1">
    <source>
        <dbReference type="ARBA" id="ARBA00004613"/>
    </source>
</evidence>